<accession>A0ABS6FG03</accession>
<evidence type="ECO:0008006" key="3">
    <source>
        <dbReference type="Google" id="ProtNLM"/>
    </source>
</evidence>
<name>A0ABS6FG03_9FIRM</name>
<gene>
    <name evidence="1" type="ORF">KQI82_15425</name>
</gene>
<reference evidence="1 2" key="1">
    <citation type="submission" date="2021-06" db="EMBL/GenBank/DDBJ databases">
        <authorList>
            <person name="Sun Q."/>
            <person name="Li D."/>
        </authorList>
    </citation>
    <scope>NUCLEOTIDE SEQUENCE [LARGE SCALE GENOMIC DNA]</scope>
    <source>
        <strain evidence="1 2">MSJ-2</strain>
    </source>
</reference>
<evidence type="ECO:0000313" key="2">
    <source>
        <dbReference type="Proteomes" id="UP000787672"/>
    </source>
</evidence>
<protein>
    <recommendedName>
        <fullName evidence="3">Phage tail protein</fullName>
    </recommendedName>
</protein>
<dbReference type="EMBL" id="JAHLQN010000001">
    <property type="protein sequence ID" value="MBU5628300.1"/>
    <property type="molecule type" value="Genomic_DNA"/>
</dbReference>
<keyword evidence="2" id="KW-1185">Reference proteome</keyword>
<dbReference type="Proteomes" id="UP000787672">
    <property type="component" value="Unassembled WGS sequence"/>
</dbReference>
<comment type="caution">
    <text evidence="1">The sequence shown here is derived from an EMBL/GenBank/DDBJ whole genome shotgun (WGS) entry which is preliminary data.</text>
</comment>
<evidence type="ECO:0000313" key="1">
    <source>
        <dbReference type="EMBL" id="MBU5628300.1"/>
    </source>
</evidence>
<organism evidence="1 2">
    <name type="scientific">Dysosmobacter acutus</name>
    <dbReference type="NCBI Taxonomy" id="2841504"/>
    <lineage>
        <taxon>Bacteria</taxon>
        <taxon>Bacillati</taxon>
        <taxon>Bacillota</taxon>
        <taxon>Clostridia</taxon>
        <taxon>Eubacteriales</taxon>
        <taxon>Oscillospiraceae</taxon>
        <taxon>Dysosmobacter</taxon>
    </lineage>
</organism>
<dbReference type="RefSeq" id="WP_216633560.1">
    <property type="nucleotide sequence ID" value="NZ_JAHLQN010000001.1"/>
</dbReference>
<proteinExistence type="predicted"/>
<sequence>MARFKSIVTDAGAAALTALIAAGKPLILTRAAAGSGVATVSPNTLADLVTPENVAVSLGEKDLVEGDPAIMRIPVQVTNEALDAPVWIREVSVYGNTIDNTEVMFCYGWLDGDDSDNVLPATSFEEDADTVHIHDLAVFVTNQEAASVSVQVAPGSYVTREQMTTYAAPLVHTQGADTVTETTGENTEQVQRRQDSDIEAIKEQLNTGFTGTTVTHTFAPAQLSYWKGYDGTGVPEGILDQTRNRLYL</sequence>